<feature type="compositionally biased region" description="Low complexity" evidence="16">
    <location>
        <begin position="237"/>
        <end position="253"/>
    </location>
</feature>
<dbReference type="HOGENOM" id="CLU_297739_0_0_1"/>
<keyword evidence="8" id="KW-0694">RNA-binding</keyword>
<dbReference type="GO" id="GO:0032196">
    <property type="term" value="P:transposition"/>
    <property type="evidence" value="ECO:0007669"/>
    <property type="project" value="UniProtKB-KW"/>
</dbReference>
<evidence type="ECO:0000256" key="4">
    <source>
        <dbReference type="ARBA" id="ARBA00022723"/>
    </source>
</evidence>
<evidence type="ECO:0000259" key="17">
    <source>
        <dbReference type="PROSITE" id="PS50994"/>
    </source>
</evidence>
<dbReference type="InterPro" id="IPR036397">
    <property type="entry name" value="RNaseH_sf"/>
</dbReference>
<dbReference type="GO" id="GO:0003964">
    <property type="term" value="F:RNA-directed DNA polymerase activity"/>
    <property type="evidence" value="ECO:0007669"/>
    <property type="project" value="UniProtKB-KW"/>
</dbReference>
<feature type="domain" description="Integrase catalytic" evidence="17">
    <location>
        <begin position="445"/>
        <end position="607"/>
    </location>
</feature>
<evidence type="ECO:0000256" key="13">
    <source>
        <dbReference type="ARBA" id="ARBA00023172"/>
    </source>
</evidence>
<dbReference type="PANTHER" id="PTHR42648">
    <property type="entry name" value="TRANSPOSASE, PUTATIVE-RELATED"/>
    <property type="match status" value="1"/>
</dbReference>
<accession>A0A093UZK4</accession>
<protein>
    <submittedName>
        <fullName evidence="18">Retrovirus-related Pol polyprotein from transposon TNT 1-94</fullName>
    </submittedName>
</protein>
<keyword evidence="2" id="KW-0548">Nucleotidyltransferase</keyword>
<evidence type="ECO:0000256" key="1">
    <source>
        <dbReference type="ARBA" id="ARBA00022578"/>
    </source>
</evidence>
<evidence type="ECO:0000256" key="9">
    <source>
        <dbReference type="ARBA" id="ARBA00022908"/>
    </source>
</evidence>
<evidence type="ECO:0000313" key="18">
    <source>
        <dbReference type="EMBL" id="KFX45722.1"/>
    </source>
</evidence>
<evidence type="ECO:0000256" key="16">
    <source>
        <dbReference type="SAM" id="MobiDB-lite"/>
    </source>
</evidence>
<dbReference type="GO" id="GO:0003677">
    <property type="term" value="F:DNA binding"/>
    <property type="evidence" value="ECO:0007669"/>
    <property type="project" value="UniProtKB-KW"/>
</dbReference>
<keyword evidence="11" id="KW-0239">DNA-directed DNA polymerase</keyword>
<dbReference type="GO" id="GO:0006310">
    <property type="term" value="P:DNA recombination"/>
    <property type="evidence" value="ECO:0007669"/>
    <property type="project" value="UniProtKB-KW"/>
</dbReference>
<dbReference type="GO" id="GO:0015074">
    <property type="term" value="P:DNA integration"/>
    <property type="evidence" value="ECO:0007669"/>
    <property type="project" value="UniProtKB-KW"/>
</dbReference>
<evidence type="ECO:0000256" key="8">
    <source>
        <dbReference type="ARBA" id="ARBA00022884"/>
    </source>
</evidence>
<dbReference type="GO" id="GO:0003887">
    <property type="term" value="F:DNA-directed DNA polymerase activity"/>
    <property type="evidence" value="ECO:0007669"/>
    <property type="project" value="UniProtKB-KW"/>
</dbReference>
<dbReference type="PANTHER" id="PTHR42648:SF11">
    <property type="entry name" value="TRANSPOSON TY4-P GAG-POL POLYPROTEIN"/>
    <property type="match status" value="1"/>
</dbReference>
<keyword evidence="1" id="KW-0815">Transposition</keyword>
<dbReference type="GO" id="GO:0003723">
    <property type="term" value="F:RNA binding"/>
    <property type="evidence" value="ECO:0007669"/>
    <property type="project" value="UniProtKB-KW"/>
</dbReference>
<dbReference type="InterPro" id="IPR039537">
    <property type="entry name" value="Retrotran_Ty1/copia-like"/>
</dbReference>
<dbReference type="GO" id="GO:0046872">
    <property type="term" value="F:metal ion binding"/>
    <property type="evidence" value="ECO:0007669"/>
    <property type="project" value="UniProtKB-KW"/>
</dbReference>
<keyword evidence="13" id="KW-0233">DNA recombination</keyword>
<comment type="caution">
    <text evidence="18">The sequence shown here is derived from an EMBL/GenBank/DDBJ whole genome shotgun (WGS) entry which is preliminary data.</text>
</comment>
<keyword evidence="6" id="KW-0378">Hydrolase</keyword>
<dbReference type="InterPro" id="IPR012337">
    <property type="entry name" value="RNaseH-like_sf"/>
</dbReference>
<keyword evidence="4" id="KW-0479">Metal-binding</keyword>
<evidence type="ECO:0000256" key="2">
    <source>
        <dbReference type="ARBA" id="ARBA00022695"/>
    </source>
</evidence>
<dbReference type="EMBL" id="JPOX01000022">
    <property type="protein sequence ID" value="KFX45722.1"/>
    <property type="molecule type" value="Genomic_DNA"/>
</dbReference>
<dbReference type="SUPFAM" id="SSF53098">
    <property type="entry name" value="Ribonuclease H-like"/>
    <property type="match status" value="1"/>
</dbReference>
<keyword evidence="10" id="KW-0695">RNA-directed DNA polymerase</keyword>
<dbReference type="AlphaFoldDB" id="A0A093UZK4"/>
<keyword evidence="7" id="KW-0460">Magnesium</keyword>
<evidence type="ECO:0000256" key="10">
    <source>
        <dbReference type="ARBA" id="ARBA00022918"/>
    </source>
</evidence>
<evidence type="ECO:0000256" key="15">
    <source>
        <dbReference type="ARBA" id="ARBA00049244"/>
    </source>
</evidence>
<gene>
    <name evidence="18" type="ORF">GQ26_0221110</name>
</gene>
<keyword evidence="3" id="KW-0540">Nuclease</keyword>
<evidence type="ECO:0000256" key="14">
    <source>
        <dbReference type="ARBA" id="ARBA00048173"/>
    </source>
</evidence>
<keyword evidence="5" id="KW-0255">Endonuclease</keyword>
<dbReference type="GO" id="GO:0005634">
    <property type="term" value="C:nucleus"/>
    <property type="evidence" value="ECO:0007669"/>
    <property type="project" value="UniProtKB-ARBA"/>
</dbReference>
<comment type="catalytic activity">
    <reaction evidence="15">
        <text>DNA(n) + a 2'-deoxyribonucleoside 5'-triphosphate = DNA(n+1) + diphosphate</text>
        <dbReference type="Rhea" id="RHEA:22508"/>
        <dbReference type="Rhea" id="RHEA-COMP:17339"/>
        <dbReference type="Rhea" id="RHEA-COMP:17340"/>
        <dbReference type="ChEBI" id="CHEBI:33019"/>
        <dbReference type="ChEBI" id="CHEBI:61560"/>
        <dbReference type="ChEBI" id="CHEBI:173112"/>
        <dbReference type="EC" id="2.7.7.7"/>
    </reaction>
</comment>
<name>A0A093UZK4_TALMA</name>
<keyword evidence="11" id="KW-0808">Transferase</keyword>
<organism evidence="18">
    <name type="scientific">Talaromyces marneffei PM1</name>
    <dbReference type="NCBI Taxonomy" id="1077442"/>
    <lineage>
        <taxon>Eukaryota</taxon>
        <taxon>Fungi</taxon>
        <taxon>Dikarya</taxon>
        <taxon>Ascomycota</taxon>
        <taxon>Pezizomycotina</taxon>
        <taxon>Eurotiomycetes</taxon>
        <taxon>Eurotiomycetidae</taxon>
        <taxon>Eurotiales</taxon>
        <taxon>Trichocomaceae</taxon>
        <taxon>Talaromyces</taxon>
        <taxon>Talaromyces sect. Talaromyces</taxon>
    </lineage>
</organism>
<dbReference type="GO" id="GO:0016787">
    <property type="term" value="F:hydrolase activity"/>
    <property type="evidence" value="ECO:0007669"/>
    <property type="project" value="UniProtKB-KW"/>
</dbReference>
<evidence type="ECO:0000256" key="12">
    <source>
        <dbReference type="ARBA" id="ARBA00023125"/>
    </source>
</evidence>
<keyword evidence="9" id="KW-0229">DNA integration</keyword>
<dbReference type="PROSITE" id="PS50994">
    <property type="entry name" value="INTEGRASE"/>
    <property type="match status" value="1"/>
</dbReference>
<evidence type="ECO:0000256" key="7">
    <source>
        <dbReference type="ARBA" id="ARBA00022842"/>
    </source>
</evidence>
<comment type="catalytic activity">
    <reaction evidence="14">
        <text>DNA(n) + a 2'-deoxyribonucleoside 5'-triphosphate = DNA(n+1) + diphosphate</text>
        <dbReference type="Rhea" id="RHEA:22508"/>
        <dbReference type="Rhea" id="RHEA-COMP:17339"/>
        <dbReference type="Rhea" id="RHEA-COMP:17340"/>
        <dbReference type="ChEBI" id="CHEBI:33019"/>
        <dbReference type="ChEBI" id="CHEBI:61560"/>
        <dbReference type="ChEBI" id="CHEBI:173112"/>
        <dbReference type="EC" id="2.7.7.49"/>
    </reaction>
</comment>
<dbReference type="InterPro" id="IPR001584">
    <property type="entry name" value="Integrase_cat-core"/>
</dbReference>
<dbReference type="GO" id="GO:0004519">
    <property type="term" value="F:endonuclease activity"/>
    <property type="evidence" value="ECO:0007669"/>
    <property type="project" value="UniProtKB-KW"/>
</dbReference>
<keyword evidence="12" id="KW-0238">DNA-binding</keyword>
<evidence type="ECO:0000256" key="11">
    <source>
        <dbReference type="ARBA" id="ARBA00022932"/>
    </source>
</evidence>
<evidence type="ECO:0000256" key="6">
    <source>
        <dbReference type="ARBA" id="ARBA00022801"/>
    </source>
</evidence>
<proteinExistence type="predicted"/>
<evidence type="ECO:0000256" key="5">
    <source>
        <dbReference type="ARBA" id="ARBA00022759"/>
    </source>
</evidence>
<feature type="region of interest" description="Disordered" evidence="16">
    <location>
        <begin position="235"/>
        <end position="256"/>
    </location>
</feature>
<evidence type="ECO:0000256" key="3">
    <source>
        <dbReference type="ARBA" id="ARBA00022722"/>
    </source>
</evidence>
<sequence length="1011" mass="115070">MSSEDKNLTILSSKSDWERWLRPIRSKARGTEVWDFINPDLIMPANGAARASKEELAAGGKTYGRRLVKPEVPQKRADESEEEMAFRRETTSKIWTTIRLTVRILQQFGNIFSKRSTNQRISLSKTKQAREHFDIWNEWTALKAGPAGKKQFNAWIKGWIETYNRARQYQLPGIGSDEKYAMLDFMHAIEETHERFYSTWFEAITNDRERSFVELITKFENSTKAKHGGSVYATLRGDNAGSNGSNQGNPNNNKPKRCWCGELRSVHDRWEKCAYLNEQIREDNWTPDPKIIKKVTEAAASRKSLKTFMDKHKKEDRPKASVNVNAVFRTSGNNDLLVDSVIHDSGATESISNSMDRMENFKPERIRIRGFGGDLWAEGRGTMIPHSKASLEKWHKRLGHPNDEVINHLKYHVTGIEVDTTTRPICESCKISTAKQQISRRPMAVGSAPWEIAHFDIIPMSESWDGMKWCIHFYCLQSGDHEAIHVHSKGVLSSTVIEFERRMARQGLKIKIFHTDGEQSLNEIFIAHIRKKGIKLHQSAPYSPQQNGAAERSGGVIIAMARTLLSEANLPENLWPLAIDHVIYLLQRLPKKKLGWKTPYEVIQSVIKLEKSIIPNGHRVIGADVGISLIRSGGSMSNTIFAYYALSSSKSLYVSNLIDIIHREKVDLWIPYSDNVTPIEDAMAKSAIESRTSCKCLHLNVDYVTLFGQNDSFIQHVRERGLPVIEKHNVQSRDSVHRILNRSPNKAYLIHKSSKGALRDAVALPKSTPSQTYTEVSMIAISKDKPWVLKQRVRLGNYWADLVLVRGRVKAMQIRPLRPQLSIKDNPKMETGLYETIRRLMNDFAEKAGPRISGHLCIKIMVDEEITPNSVSYVVYIGICRQGSGAISGLLDNDPPSNLYSSYLEILSPEVNGLVDSNLKTQVYTKSGHSRKWSDYSAALNQIPVSSVVRLAETLWMQTQKLRYSVMHVVPFADRLKMLSVLDPLPWWWHYHISQPVNGIFSLFDGEFEIQ</sequence>
<reference evidence="18" key="1">
    <citation type="journal article" date="2014" name="PLoS Genet.">
        <title>Signature Gene Expression Reveals Novel Clues to the Molecular Mechanisms of Dimorphic Transition in Penicillium marneffei.</title>
        <authorList>
            <person name="Yang E."/>
            <person name="Wang G."/>
            <person name="Cai J."/>
            <person name="Woo P.C."/>
            <person name="Lau S.K."/>
            <person name="Yuen K.-Y."/>
            <person name="Chow W.-N."/>
            <person name="Lin X."/>
        </authorList>
    </citation>
    <scope>NUCLEOTIDE SEQUENCE [LARGE SCALE GENOMIC DNA]</scope>
    <source>
        <strain evidence="18">PM1</strain>
    </source>
</reference>
<dbReference type="Gene3D" id="3.30.420.10">
    <property type="entry name" value="Ribonuclease H-like superfamily/Ribonuclease H"/>
    <property type="match status" value="1"/>
</dbReference>